<dbReference type="Proteomes" id="UP000198589">
    <property type="component" value="Unassembled WGS sequence"/>
</dbReference>
<dbReference type="STRING" id="1798228.SAMN05216574_103280"/>
<dbReference type="EMBL" id="FOND01000003">
    <property type="protein sequence ID" value="SFE41499.1"/>
    <property type="molecule type" value="Genomic_DNA"/>
</dbReference>
<dbReference type="AlphaFoldDB" id="A0A1I2ACG4"/>
<evidence type="ECO:0000313" key="3">
    <source>
        <dbReference type="Proteomes" id="UP000198589"/>
    </source>
</evidence>
<sequence length="145" mass="15161">MTTGPFLYDDGPEPLHTGAPQRSGKWLVLIFGGTVLFAVLMVAMTLLLRGSGADQAREVAGVFVEALSQDDLEVAYELLCVEEQARLAPEDVAATYLGEGTARIGTPVEDGDARLVPVEWSDGATVELTVVGQDGLRVCGIAAGG</sequence>
<gene>
    <name evidence="2" type="ORF">SAMN05216574_103280</name>
</gene>
<organism evidence="2 3">
    <name type="scientific">Blastococcus tunisiensis</name>
    <dbReference type="NCBI Taxonomy" id="1798228"/>
    <lineage>
        <taxon>Bacteria</taxon>
        <taxon>Bacillati</taxon>
        <taxon>Actinomycetota</taxon>
        <taxon>Actinomycetes</taxon>
        <taxon>Geodermatophilales</taxon>
        <taxon>Geodermatophilaceae</taxon>
        <taxon>Blastococcus</taxon>
    </lineage>
</organism>
<evidence type="ECO:0008006" key="4">
    <source>
        <dbReference type="Google" id="ProtNLM"/>
    </source>
</evidence>
<keyword evidence="1" id="KW-0812">Transmembrane</keyword>
<dbReference type="OrthoDB" id="5186356at2"/>
<dbReference type="RefSeq" id="WP_092195810.1">
    <property type="nucleotide sequence ID" value="NZ_FOND01000003.1"/>
</dbReference>
<name>A0A1I2ACG4_9ACTN</name>
<protein>
    <recommendedName>
        <fullName evidence="4">DUF4878 domain-containing protein</fullName>
    </recommendedName>
</protein>
<feature type="transmembrane region" description="Helical" evidence="1">
    <location>
        <begin position="26"/>
        <end position="48"/>
    </location>
</feature>
<keyword evidence="3" id="KW-1185">Reference proteome</keyword>
<keyword evidence="1" id="KW-0472">Membrane</keyword>
<keyword evidence="1" id="KW-1133">Transmembrane helix</keyword>
<evidence type="ECO:0000256" key="1">
    <source>
        <dbReference type="SAM" id="Phobius"/>
    </source>
</evidence>
<proteinExistence type="predicted"/>
<reference evidence="3" key="1">
    <citation type="submission" date="2016-10" db="EMBL/GenBank/DDBJ databases">
        <authorList>
            <person name="Varghese N."/>
            <person name="Submissions S."/>
        </authorList>
    </citation>
    <scope>NUCLEOTIDE SEQUENCE [LARGE SCALE GENOMIC DNA]</scope>
    <source>
        <strain evidence="3">DSM 46838</strain>
    </source>
</reference>
<accession>A0A1I2ACG4</accession>
<evidence type="ECO:0000313" key="2">
    <source>
        <dbReference type="EMBL" id="SFE41499.1"/>
    </source>
</evidence>